<dbReference type="InterPro" id="IPR035907">
    <property type="entry name" value="Hppk_sf"/>
</dbReference>
<keyword evidence="15" id="KW-1185">Reference proteome</keyword>
<dbReference type="EC" id="2.7.6.3" evidence="3"/>
<evidence type="ECO:0000313" key="14">
    <source>
        <dbReference type="EMBL" id="WXA92660.1"/>
    </source>
</evidence>
<feature type="domain" description="7,8-dihydro-6-hydroxymethylpterin-pyrophosphokinase" evidence="13">
    <location>
        <begin position="88"/>
        <end position="99"/>
    </location>
</feature>
<evidence type="ECO:0000256" key="11">
    <source>
        <dbReference type="ARBA" id="ARBA00029766"/>
    </source>
</evidence>
<comment type="similarity">
    <text evidence="2">Belongs to the HPPK family.</text>
</comment>
<evidence type="ECO:0000256" key="6">
    <source>
        <dbReference type="ARBA" id="ARBA00022741"/>
    </source>
</evidence>
<comment type="function">
    <text evidence="10">Catalyzes the transfer of pyrophosphate from adenosine triphosphate (ATP) to 6-hydroxymethyl-7,8-dihydropterin, an enzymatic step in folate biosynthesis pathway.</text>
</comment>
<evidence type="ECO:0000256" key="4">
    <source>
        <dbReference type="ARBA" id="ARBA00016218"/>
    </source>
</evidence>
<keyword evidence="6" id="KW-0547">Nucleotide-binding</keyword>
<protein>
    <recommendedName>
        <fullName evidence="4">2-amino-4-hydroxy-6-hydroxymethyldihydropteridine pyrophosphokinase</fullName>
        <ecNumber evidence="3">2.7.6.3</ecNumber>
    </recommendedName>
    <alternativeName>
        <fullName evidence="11">6-hydroxymethyl-7,8-dihydropterin pyrophosphokinase</fullName>
    </alternativeName>
    <alternativeName>
        <fullName evidence="12">7,8-dihydro-6-hydroxymethylpterin-pyrophosphokinase</fullName>
    </alternativeName>
</protein>
<name>A0ABZ2K6A1_9BACT</name>
<organism evidence="14 15">
    <name type="scientific">Pendulispora brunnea</name>
    <dbReference type="NCBI Taxonomy" id="2905690"/>
    <lineage>
        <taxon>Bacteria</taxon>
        <taxon>Pseudomonadati</taxon>
        <taxon>Myxococcota</taxon>
        <taxon>Myxococcia</taxon>
        <taxon>Myxococcales</taxon>
        <taxon>Sorangiineae</taxon>
        <taxon>Pendulisporaceae</taxon>
        <taxon>Pendulispora</taxon>
    </lineage>
</organism>
<keyword evidence="8" id="KW-0067">ATP-binding</keyword>
<evidence type="ECO:0000256" key="5">
    <source>
        <dbReference type="ARBA" id="ARBA00022679"/>
    </source>
</evidence>
<dbReference type="GO" id="GO:0003848">
    <property type="term" value="F:2-amino-4-hydroxy-6-hydroxymethyldihydropteridine diphosphokinase activity"/>
    <property type="evidence" value="ECO:0007669"/>
    <property type="project" value="UniProtKB-EC"/>
</dbReference>
<dbReference type="PANTHER" id="PTHR43071:SF1">
    <property type="entry name" value="2-AMINO-4-HYDROXY-6-HYDROXYMETHYLDIHYDROPTERIDINE PYROPHOSPHOKINASE"/>
    <property type="match status" value="1"/>
</dbReference>
<accession>A0ABZ2K6A1</accession>
<reference evidence="14 15" key="1">
    <citation type="submission" date="2021-12" db="EMBL/GenBank/DDBJ databases">
        <title>Discovery of the Pendulisporaceae a myxobacterial family with distinct sporulation behavior and unique specialized metabolism.</title>
        <authorList>
            <person name="Garcia R."/>
            <person name="Popoff A."/>
            <person name="Bader C.D."/>
            <person name="Loehr J."/>
            <person name="Walesch S."/>
            <person name="Walt C."/>
            <person name="Boldt J."/>
            <person name="Bunk B."/>
            <person name="Haeckl F.J.F.P.J."/>
            <person name="Gunesch A.P."/>
            <person name="Birkelbach J."/>
            <person name="Nuebel U."/>
            <person name="Pietschmann T."/>
            <person name="Bach T."/>
            <person name="Mueller R."/>
        </authorList>
    </citation>
    <scope>NUCLEOTIDE SEQUENCE [LARGE SCALE GENOMIC DNA]</scope>
    <source>
        <strain evidence="14 15">MSr12523</strain>
    </source>
</reference>
<dbReference type="CDD" id="cd00483">
    <property type="entry name" value="HPPK"/>
    <property type="match status" value="1"/>
</dbReference>
<dbReference type="Pfam" id="PF01288">
    <property type="entry name" value="HPPK"/>
    <property type="match status" value="1"/>
</dbReference>
<evidence type="ECO:0000256" key="10">
    <source>
        <dbReference type="ARBA" id="ARBA00029409"/>
    </source>
</evidence>
<evidence type="ECO:0000313" key="15">
    <source>
        <dbReference type="Proteomes" id="UP001379533"/>
    </source>
</evidence>
<dbReference type="EMBL" id="CP089982">
    <property type="protein sequence ID" value="WXA92660.1"/>
    <property type="molecule type" value="Genomic_DNA"/>
</dbReference>
<evidence type="ECO:0000256" key="8">
    <source>
        <dbReference type="ARBA" id="ARBA00022840"/>
    </source>
</evidence>
<comment type="pathway">
    <text evidence="1">Cofactor biosynthesis; tetrahydrofolate biosynthesis; 2-amino-4-hydroxy-6-hydroxymethyl-7,8-dihydropteridine diphosphate from 7,8-dihydroneopterin triphosphate: step 4/4.</text>
</comment>
<dbReference type="InterPro" id="IPR000550">
    <property type="entry name" value="Hppk"/>
</dbReference>
<dbReference type="Proteomes" id="UP001379533">
    <property type="component" value="Chromosome"/>
</dbReference>
<evidence type="ECO:0000256" key="12">
    <source>
        <dbReference type="ARBA" id="ARBA00033413"/>
    </source>
</evidence>
<dbReference type="RefSeq" id="WP_394843264.1">
    <property type="nucleotide sequence ID" value="NZ_CP089982.1"/>
</dbReference>
<evidence type="ECO:0000256" key="7">
    <source>
        <dbReference type="ARBA" id="ARBA00022777"/>
    </source>
</evidence>
<evidence type="ECO:0000259" key="13">
    <source>
        <dbReference type="PROSITE" id="PS00794"/>
    </source>
</evidence>
<evidence type="ECO:0000256" key="3">
    <source>
        <dbReference type="ARBA" id="ARBA00013253"/>
    </source>
</evidence>
<evidence type="ECO:0000256" key="1">
    <source>
        <dbReference type="ARBA" id="ARBA00005051"/>
    </source>
</evidence>
<evidence type="ECO:0000256" key="9">
    <source>
        <dbReference type="ARBA" id="ARBA00022909"/>
    </source>
</evidence>
<dbReference type="PANTHER" id="PTHR43071">
    <property type="entry name" value="2-AMINO-4-HYDROXY-6-HYDROXYMETHYLDIHYDROPTERIDINE PYROPHOSPHOKINASE"/>
    <property type="match status" value="1"/>
</dbReference>
<dbReference type="SUPFAM" id="SSF55083">
    <property type="entry name" value="6-hydroxymethyl-7,8-dihydropterin pyrophosphokinase, HPPK"/>
    <property type="match status" value="1"/>
</dbReference>
<evidence type="ECO:0000256" key="2">
    <source>
        <dbReference type="ARBA" id="ARBA00005810"/>
    </source>
</evidence>
<sequence length="164" mass="17740">MSVRVVVGLGSNLGDRLATLRETAQRIAAEITPVVAASWVYETAPVGPPQPHYLNAALLLRWAPAELPALLEKLQAIEASLGRVRRERWGARTIDLDILWAEDVALDLPGLTVPHPRVHERAFAILPLLDVAPDAPYASPVTVPGEIARFAPASEWSQIPGGVR</sequence>
<dbReference type="Gene3D" id="3.30.70.560">
    <property type="entry name" value="7,8-Dihydro-6-hydroxymethylpterin-pyrophosphokinase HPPK"/>
    <property type="match status" value="1"/>
</dbReference>
<dbReference type="PROSITE" id="PS00794">
    <property type="entry name" value="HPPK"/>
    <property type="match status" value="1"/>
</dbReference>
<proteinExistence type="inferred from homology"/>
<gene>
    <name evidence="14" type="primary">folK</name>
    <name evidence="14" type="ORF">LZC95_40215</name>
</gene>
<dbReference type="NCBIfam" id="TIGR01498">
    <property type="entry name" value="folK"/>
    <property type="match status" value="1"/>
</dbReference>
<keyword evidence="7" id="KW-0418">Kinase</keyword>
<keyword evidence="5 14" id="KW-0808">Transferase</keyword>
<keyword evidence="9" id="KW-0289">Folate biosynthesis</keyword>